<dbReference type="Pfam" id="PF12833">
    <property type="entry name" value="HTH_18"/>
    <property type="match status" value="1"/>
</dbReference>
<dbReference type="PROSITE" id="PS01124">
    <property type="entry name" value="HTH_ARAC_FAMILY_2"/>
    <property type="match status" value="1"/>
</dbReference>
<dbReference type="InterPro" id="IPR003313">
    <property type="entry name" value="AraC-bd"/>
</dbReference>
<dbReference type="SUPFAM" id="SSF46689">
    <property type="entry name" value="Homeodomain-like"/>
    <property type="match status" value="2"/>
</dbReference>
<comment type="caution">
    <text evidence="5">The sequence shown here is derived from an EMBL/GenBank/DDBJ whole genome shotgun (WGS) entry which is preliminary data.</text>
</comment>
<dbReference type="EMBL" id="LWMH01000001">
    <property type="protein sequence ID" value="KZS48644.1"/>
    <property type="molecule type" value="Genomic_DNA"/>
</dbReference>
<dbReference type="PROSITE" id="PS00041">
    <property type="entry name" value="HTH_ARAC_FAMILY_1"/>
    <property type="match status" value="1"/>
</dbReference>
<evidence type="ECO:0000313" key="5">
    <source>
        <dbReference type="EMBL" id="KZS48644.1"/>
    </source>
</evidence>
<dbReference type="InterPro" id="IPR018062">
    <property type="entry name" value="HTH_AraC-typ_CS"/>
</dbReference>
<accession>A0A163M0Y2</accession>
<dbReference type="RefSeq" id="WP_063479468.1">
    <property type="nucleotide sequence ID" value="NZ_CP147845.1"/>
</dbReference>
<organism evidence="5 6">
    <name type="scientific">Paenibacillus glucanolyticus</name>
    <dbReference type="NCBI Taxonomy" id="59843"/>
    <lineage>
        <taxon>Bacteria</taxon>
        <taxon>Bacillati</taxon>
        <taxon>Bacillota</taxon>
        <taxon>Bacilli</taxon>
        <taxon>Bacillales</taxon>
        <taxon>Paenibacillaceae</taxon>
        <taxon>Paenibacillus</taxon>
    </lineage>
</organism>
<dbReference type="SUPFAM" id="SSF51215">
    <property type="entry name" value="Regulatory protein AraC"/>
    <property type="match status" value="1"/>
</dbReference>
<gene>
    <name evidence="5" type="ORF">AWU65_23270</name>
</gene>
<sequence>MYQMQDLVVRINWCFQKMTSSNWSDIRNNTTLHSFYWIHEGSGVFHTDQTYQVEPGMLFYMEPGLRMRMASSTESPLLMSMVLFECCAVHFSTGQWQMPAAVPRLDLPFVKKFNGDIALKLDSTFRDVTHTWVPTNPDSELESSAILLRLIAKLHQQEQTPVQEEQAFERYARIKKEIENHFAEPLHIEQMAREHAISVSYLRKLFLKHIHLPPKDYLTAIRMQHAERYLTYTNHTLRVIAHACGYSDEFHFSKAFRKWKGVAPTEFRNGVAQVLGKC</sequence>
<dbReference type="InterPro" id="IPR018060">
    <property type="entry name" value="HTH_AraC"/>
</dbReference>
<keyword evidence="6" id="KW-1185">Reference proteome</keyword>
<dbReference type="SMART" id="SM00342">
    <property type="entry name" value="HTH_ARAC"/>
    <property type="match status" value="1"/>
</dbReference>
<evidence type="ECO:0000256" key="3">
    <source>
        <dbReference type="ARBA" id="ARBA00023163"/>
    </source>
</evidence>
<dbReference type="InterPro" id="IPR037923">
    <property type="entry name" value="HTH-like"/>
</dbReference>
<keyword evidence="1" id="KW-0805">Transcription regulation</keyword>
<dbReference type="GO" id="GO:0003700">
    <property type="term" value="F:DNA-binding transcription factor activity"/>
    <property type="evidence" value="ECO:0007669"/>
    <property type="project" value="InterPro"/>
</dbReference>
<dbReference type="GO" id="GO:0043565">
    <property type="term" value="F:sequence-specific DNA binding"/>
    <property type="evidence" value="ECO:0007669"/>
    <property type="project" value="InterPro"/>
</dbReference>
<dbReference type="GeneID" id="97555789"/>
<protein>
    <recommendedName>
        <fullName evidence="4">HTH araC/xylS-type domain-containing protein</fullName>
    </recommendedName>
</protein>
<name>A0A163M0Y2_9BACL</name>
<dbReference type="Proteomes" id="UP000076796">
    <property type="component" value="Unassembled WGS sequence"/>
</dbReference>
<dbReference type="PRINTS" id="PR00032">
    <property type="entry name" value="HTHARAC"/>
</dbReference>
<evidence type="ECO:0000256" key="1">
    <source>
        <dbReference type="ARBA" id="ARBA00023015"/>
    </source>
</evidence>
<evidence type="ECO:0000313" key="6">
    <source>
        <dbReference type="Proteomes" id="UP000076796"/>
    </source>
</evidence>
<keyword evidence="3" id="KW-0804">Transcription</keyword>
<keyword evidence="2" id="KW-0238">DNA-binding</keyword>
<proteinExistence type="predicted"/>
<dbReference type="InterPro" id="IPR020449">
    <property type="entry name" value="Tscrpt_reg_AraC-type_HTH"/>
</dbReference>
<evidence type="ECO:0000259" key="4">
    <source>
        <dbReference type="PROSITE" id="PS01124"/>
    </source>
</evidence>
<reference evidence="5" key="1">
    <citation type="journal article" date="2016" name="Genome Announc.">
        <title>Draft genomes of two strains of Paenibacillus glucanolyticus with capability to degrade lignocellulose.</title>
        <authorList>
            <person name="Mathews S.L."/>
            <person name="Pawlak J."/>
            <person name="Grunden A.M."/>
        </authorList>
    </citation>
    <scope>NUCLEOTIDE SEQUENCE [LARGE SCALE GENOMIC DNA]</scope>
    <source>
        <strain evidence="5">SLM1</strain>
    </source>
</reference>
<dbReference type="Gene3D" id="1.10.10.60">
    <property type="entry name" value="Homeodomain-like"/>
    <property type="match status" value="2"/>
</dbReference>
<dbReference type="PANTHER" id="PTHR43280:SF31">
    <property type="entry name" value="TRANSCRIPTIONAL REGULATORY PROTEIN"/>
    <property type="match status" value="1"/>
</dbReference>
<dbReference type="STRING" id="59843.A3958_22540"/>
<dbReference type="InterPro" id="IPR009057">
    <property type="entry name" value="Homeodomain-like_sf"/>
</dbReference>
<dbReference type="OrthoDB" id="2615714at2"/>
<dbReference type="AlphaFoldDB" id="A0A163M0Y2"/>
<dbReference type="PANTHER" id="PTHR43280">
    <property type="entry name" value="ARAC-FAMILY TRANSCRIPTIONAL REGULATOR"/>
    <property type="match status" value="1"/>
</dbReference>
<feature type="domain" description="HTH araC/xylS-type" evidence="4">
    <location>
        <begin position="172"/>
        <end position="270"/>
    </location>
</feature>
<dbReference type="Pfam" id="PF02311">
    <property type="entry name" value="AraC_binding"/>
    <property type="match status" value="1"/>
</dbReference>
<evidence type="ECO:0000256" key="2">
    <source>
        <dbReference type="ARBA" id="ARBA00023125"/>
    </source>
</evidence>